<comment type="similarity">
    <text evidence="7">Belongs to the binding-protein-dependent transport system permease family.</text>
</comment>
<evidence type="ECO:0000256" key="1">
    <source>
        <dbReference type="ARBA" id="ARBA00004651"/>
    </source>
</evidence>
<evidence type="ECO:0000256" key="5">
    <source>
        <dbReference type="ARBA" id="ARBA00022989"/>
    </source>
</evidence>
<dbReference type="SUPFAM" id="SSF161098">
    <property type="entry name" value="MetI-like"/>
    <property type="match status" value="1"/>
</dbReference>
<reference evidence="9 10" key="1">
    <citation type="submission" date="2019-02" db="EMBL/GenBank/DDBJ databases">
        <authorList>
            <person name="Sun L."/>
            <person name="Pan D."/>
            <person name="Wu X."/>
        </authorList>
    </citation>
    <scope>NUCLEOTIDE SEQUENCE [LARGE SCALE GENOMIC DNA]</scope>
    <source>
        <strain evidence="9 10">JW-1</strain>
    </source>
</reference>
<gene>
    <name evidence="9" type="ORF">EVS81_13705</name>
</gene>
<dbReference type="Pfam" id="PF00528">
    <property type="entry name" value="BPD_transp_1"/>
    <property type="match status" value="1"/>
</dbReference>
<evidence type="ECO:0000256" key="6">
    <source>
        <dbReference type="ARBA" id="ARBA00023136"/>
    </source>
</evidence>
<dbReference type="CDD" id="cd06261">
    <property type="entry name" value="TM_PBP2"/>
    <property type="match status" value="1"/>
</dbReference>
<dbReference type="EMBL" id="CP035806">
    <property type="protein sequence ID" value="QBE49745.1"/>
    <property type="molecule type" value="Genomic_DNA"/>
</dbReference>
<dbReference type="GO" id="GO:0005886">
    <property type="term" value="C:plasma membrane"/>
    <property type="evidence" value="ECO:0007669"/>
    <property type="project" value="UniProtKB-SubCell"/>
</dbReference>
<evidence type="ECO:0000256" key="2">
    <source>
        <dbReference type="ARBA" id="ARBA00022448"/>
    </source>
</evidence>
<dbReference type="OrthoDB" id="3173654at2"/>
<feature type="transmembrane region" description="Helical" evidence="7">
    <location>
        <begin position="239"/>
        <end position="260"/>
    </location>
</feature>
<feature type="domain" description="ABC transmembrane type-1" evidence="8">
    <location>
        <begin position="77"/>
        <end position="261"/>
    </location>
</feature>
<protein>
    <submittedName>
        <fullName evidence="9">ABC transporter permease</fullName>
    </submittedName>
</protein>
<sequence>MTFTSTVLVRTREARRQKRSGLPKWVLIGAEILVPILLLALWWVASAGSTNTFFPPLQTILQRLVELLGTPMFWGDVGSSVGNLVLSFVLACAIGVLLGIVLGTSRWLSALVEPTIHFFRAIPPVALVPIFVSLIGFGNETRILAITLSALFPVLISTIDGIHATDPDRRAVGQIYRLSRWDRVFSVALPEASPRILSGMQVSLITAFVVMVASEMLGSSNGLGARTLLAQQSFMIADMWVGILVLGIIGYAATALLSLFRRRVLRWYIAIRQQEKNL</sequence>
<dbReference type="AlphaFoldDB" id="A0A4P6KGV8"/>
<organism evidence="9 10">
    <name type="scientific">Leucobacter triazinivorans</name>
    <dbReference type="NCBI Taxonomy" id="1784719"/>
    <lineage>
        <taxon>Bacteria</taxon>
        <taxon>Bacillati</taxon>
        <taxon>Actinomycetota</taxon>
        <taxon>Actinomycetes</taxon>
        <taxon>Micrococcales</taxon>
        <taxon>Microbacteriaceae</taxon>
        <taxon>Leucobacter</taxon>
    </lineage>
</organism>
<dbReference type="KEGG" id="ltr:EVS81_13705"/>
<feature type="transmembrane region" description="Helical" evidence="7">
    <location>
        <begin position="143"/>
        <end position="162"/>
    </location>
</feature>
<feature type="transmembrane region" description="Helical" evidence="7">
    <location>
        <begin position="84"/>
        <end position="105"/>
    </location>
</feature>
<keyword evidence="10" id="KW-1185">Reference proteome</keyword>
<evidence type="ECO:0000256" key="7">
    <source>
        <dbReference type="RuleBase" id="RU363032"/>
    </source>
</evidence>
<dbReference type="GO" id="GO:0055085">
    <property type="term" value="P:transmembrane transport"/>
    <property type="evidence" value="ECO:0007669"/>
    <property type="project" value="InterPro"/>
</dbReference>
<dbReference type="PROSITE" id="PS50928">
    <property type="entry name" value="ABC_TM1"/>
    <property type="match status" value="1"/>
</dbReference>
<keyword evidence="5 7" id="KW-1133">Transmembrane helix</keyword>
<dbReference type="RefSeq" id="WP_130110858.1">
    <property type="nucleotide sequence ID" value="NZ_CP035806.1"/>
</dbReference>
<dbReference type="Proteomes" id="UP000289260">
    <property type="component" value="Chromosome"/>
</dbReference>
<keyword evidence="4 7" id="KW-0812">Transmembrane</keyword>
<evidence type="ECO:0000256" key="4">
    <source>
        <dbReference type="ARBA" id="ARBA00022692"/>
    </source>
</evidence>
<name>A0A4P6KGV8_9MICO</name>
<evidence type="ECO:0000259" key="8">
    <source>
        <dbReference type="PROSITE" id="PS50928"/>
    </source>
</evidence>
<dbReference type="Gene3D" id="1.10.3720.10">
    <property type="entry name" value="MetI-like"/>
    <property type="match status" value="1"/>
</dbReference>
<keyword evidence="6 7" id="KW-0472">Membrane</keyword>
<evidence type="ECO:0000256" key="3">
    <source>
        <dbReference type="ARBA" id="ARBA00022475"/>
    </source>
</evidence>
<evidence type="ECO:0000313" key="9">
    <source>
        <dbReference type="EMBL" id="QBE49745.1"/>
    </source>
</evidence>
<evidence type="ECO:0000313" key="10">
    <source>
        <dbReference type="Proteomes" id="UP000289260"/>
    </source>
</evidence>
<dbReference type="InterPro" id="IPR000515">
    <property type="entry name" value="MetI-like"/>
</dbReference>
<dbReference type="InterPro" id="IPR035906">
    <property type="entry name" value="MetI-like_sf"/>
</dbReference>
<keyword evidence="3" id="KW-1003">Cell membrane</keyword>
<feature type="transmembrane region" description="Helical" evidence="7">
    <location>
        <begin position="117"/>
        <end position="137"/>
    </location>
</feature>
<feature type="transmembrane region" description="Helical" evidence="7">
    <location>
        <begin position="25"/>
        <end position="45"/>
    </location>
</feature>
<dbReference type="PANTHER" id="PTHR30151:SF0">
    <property type="entry name" value="ABC TRANSPORTER PERMEASE PROTEIN MJ0413-RELATED"/>
    <property type="match status" value="1"/>
</dbReference>
<comment type="subcellular location">
    <subcellularLocation>
        <location evidence="1 7">Cell membrane</location>
        <topology evidence="1 7">Multi-pass membrane protein</topology>
    </subcellularLocation>
</comment>
<dbReference type="PANTHER" id="PTHR30151">
    <property type="entry name" value="ALKANE SULFONATE ABC TRANSPORTER-RELATED, MEMBRANE SUBUNIT"/>
    <property type="match status" value="1"/>
</dbReference>
<proteinExistence type="inferred from homology"/>
<accession>A0A4P6KGV8</accession>
<keyword evidence="2 7" id="KW-0813">Transport</keyword>
<feature type="transmembrane region" description="Helical" evidence="7">
    <location>
        <begin position="202"/>
        <end position="219"/>
    </location>
</feature>